<accession>A0A419EWW3</accession>
<dbReference type="AlphaFoldDB" id="A0A419EWW3"/>
<evidence type="ECO:0000313" key="2">
    <source>
        <dbReference type="Proteomes" id="UP000285961"/>
    </source>
</evidence>
<evidence type="ECO:0000313" key="1">
    <source>
        <dbReference type="EMBL" id="RJP69139.1"/>
    </source>
</evidence>
<gene>
    <name evidence="1" type="ORF">C4532_11235</name>
</gene>
<proteinExistence type="predicted"/>
<name>A0A419EWW3_9BACT</name>
<comment type="caution">
    <text evidence="1">The sequence shown here is derived from an EMBL/GenBank/DDBJ whole genome shotgun (WGS) entry which is preliminary data.</text>
</comment>
<evidence type="ECO:0008006" key="3">
    <source>
        <dbReference type="Google" id="ProtNLM"/>
    </source>
</evidence>
<dbReference type="EMBL" id="QZKI01000085">
    <property type="protein sequence ID" value="RJP69139.1"/>
    <property type="molecule type" value="Genomic_DNA"/>
</dbReference>
<protein>
    <recommendedName>
        <fullName evidence="3">Response regulatory domain-containing protein</fullName>
    </recommendedName>
</protein>
<organism evidence="1 2">
    <name type="scientific">Candidatus Abyssobacteria bacterium SURF_17</name>
    <dbReference type="NCBI Taxonomy" id="2093361"/>
    <lineage>
        <taxon>Bacteria</taxon>
        <taxon>Pseudomonadati</taxon>
        <taxon>Candidatus Hydrogenedentota</taxon>
        <taxon>Candidatus Abyssobacteria</taxon>
    </lineage>
</organism>
<sequence>MHKVLIWRLNAEVLGQLRDGIQLCGWAVDACDGMLEMLRRLEEEQYDVVVLSAGRVNVELSTALGAMRMLERKPRILVNIPETEDALPAALVSLGCSIIRGRLTAGNVLEFAQATQ</sequence>
<reference evidence="1 2" key="1">
    <citation type="journal article" date="2017" name="ISME J.">
        <title>Energy and carbon metabolisms in a deep terrestrial subsurface fluid microbial community.</title>
        <authorList>
            <person name="Momper L."/>
            <person name="Jungbluth S.P."/>
            <person name="Lee M.D."/>
            <person name="Amend J.P."/>
        </authorList>
    </citation>
    <scope>NUCLEOTIDE SEQUENCE [LARGE SCALE GENOMIC DNA]</scope>
    <source>
        <strain evidence="1">SURF_17</strain>
    </source>
</reference>
<dbReference type="Proteomes" id="UP000285961">
    <property type="component" value="Unassembled WGS sequence"/>
</dbReference>